<accession>A0A9Q8MUC6</accession>
<evidence type="ECO:0000313" key="2">
    <source>
        <dbReference type="EMBL" id="TPR46138.1"/>
    </source>
</evidence>
<dbReference type="Pfam" id="PF24710">
    <property type="entry name" value="DUF7671"/>
    <property type="match status" value="1"/>
</dbReference>
<protein>
    <recommendedName>
        <fullName evidence="1">DUF7671 domain-containing protein</fullName>
    </recommendedName>
</protein>
<sequence length="107" mass="12570">MIKMKGKYKVIRYKGIPIESDASGNYIIKKDDHNDFKLHDWRTGKHTKGNYKSLGQIFLTENNMMVAVIATYPVKFNNRHNFTPLQRFTSEYVSNDILDEAKKRLDE</sequence>
<dbReference type="InterPro" id="IPR056088">
    <property type="entry name" value="DUF7671"/>
</dbReference>
<gene>
    <name evidence="2" type="ORF">DY130_01085</name>
</gene>
<evidence type="ECO:0000313" key="3">
    <source>
        <dbReference type="Proteomes" id="UP000784700"/>
    </source>
</evidence>
<comment type="caution">
    <text evidence="2">The sequence shown here is derived from an EMBL/GenBank/DDBJ whole genome shotgun (WGS) entry which is preliminary data.</text>
</comment>
<organism evidence="2 3">
    <name type="scientific">Apilactobacillus micheneri</name>
    <dbReference type="NCBI Taxonomy" id="1899430"/>
    <lineage>
        <taxon>Bacteria</taxon>
        <taxon>Bacillati</taxon>
        <taxon>Bacillota</taxon>
        <taxon>Bacilli</taxon>
        <taxon>Lactobacillales</taxon>
        <taxon>Lactobacillaceae</taxon>
        <taxon>Apilactobacillus</taxon>
    </lineage>
</organism>
<feature type="domain" description="DUF7671" evidence="1">
    <location>
        <begin position="5"/>
        <end position="101"/>
    </location>
</feature>
<dbReference type="AlphaFoldDB" id="A0A9Q8MUC6"/>
<reference evidence="2" key="1">
    <citation type="submission" date="2018-08" db="EMBL/GenBank/DDBJ databases">
        <title>Comparative genomics of wild bee and flower associated Lactobacillus reveals potential adaptation to the bee host.</title>
        <authorList>
            <person name="Vuong H.Q."/>
            <person name="Mcfrederick Q.S."/>
        </authorList>
    </citation>
    <scope>NUCLEOTIDE SEQUENCE</scope>
    <source>
        <strain evidence="2">HV_63</strain>
    </source>
</reference>
<name>A0A9Q8MUC6_9LACO</name>
<dbReference type="EMBL" id="QUBG01000001">
    <property type="protein sequence ID" value="TPR46138.1"/>
    <property type="molecule type" value="Genomic_DNA"/>
</dbReference>
<dbReference type="Proteomes" id="UP000784700">
    <property type="component" value="Unassembled WGS sequence"/>
</dbReference>
<evidence type="ECO:0000259" key="1">
    <source>
        <dbReference type="Pfam" id="PF24710"/>
    </source>
</evidence>
<proteinExistence type="predicted"/>